<evidence type="ECO:0000256" key="1">
    <source>
        <dbReference type="ARBA" id="ARBA00009964"/>
    </source>
</evidence>
<dbReference type="EMBL" id="ATHL01000097">
    <property type="protein sequence ID" value="EQB12259.1"/>
    <property type="molecule type" value="Genomic_DNA"/>
</dbReference>
<proteinExistence type="inferred from homology"/>
<dbReference type="EMBL" id="ATHL01000091">
    <property type="protein sequence ID" value="EQB13022.1"/>
    <property type="molecule type" value="Genomic_DNA"/>
</dbReference>
<sequence>MRIGIGVNFAGQMEALRVDIEQSKEPRMSARRDGGAVVRVERRRHWSDEEKLAILKETTQPGAIMAVVARRYGIGTGQLYTWRKQLLRGAMAGFVPVELAPAEPLAMPSDAGRIEIRRGDFTVSIDRLVDREALRLALEVVGELER</sequence>
<evidence type="ECO:0008006" key="6">
    <source>
        <dbReference type="Google" id="ProtNLM"/>
    </source>
</evidence>
<dbReference type="Pfam" id="PF01527">
    <property type="entry name" value="HTH_Tnp_1"/>
    <property type="match status" value="1"/>
</dbReference>
<accession>T0HJ08</accession>
<reference evidence="4 5" key="1">
    <citation type="journal article" date="2013" name="Genome Announc.">
        <title>Genome Sequence of Novosphingobium lindaniclasticum LE124T, Isolated from a Hexachlorocyclohexane Dumpsite.</title>
        <authorList>
            <person name="Saxena A."/>
            <person name="Nayyar N."/>
            <person name="Sangwan N."/>
            <person name="Kumari R."/>
            <person name="Khurana J.P."/>
            <person name="Lal R."/>
        </authorList>
    </citation>
    <scope>NUCLEOTIDE SEQUENCE [LARGE SCALE GENOMIC DNA]</scope>
    <source>
        <strain evidence="4 5">LE124</strain>
    </source>
</reference>
<evidence type="ECO:0000313" key="2">
    <source>
        <dbReference type="EMBL" id="EQB12259.1"/>
    </source>
</evidence>
<dbReference type="eggNOG" id="COG2963">
    <property type="taxonomic scope" value="Bacteria"/>
</dbReference>
<name>T0HJ08_9SPHN</name>
<evidence type="ECO:0000313" key="5">
    <source>
        <dbReference type="Proteomes" id="UP000015527"/>
    </source>
</evidence>
<organism evidence="4 5">
    <name type="scientific">Novosphingobium lindaniclasticum LE124</name>
    <dbReference type="NCBI Taxonomy" id="1096930"/>
    <lineage>
        <taxon>Bacteria</taxon>
        <taxon>Pseudomonadati</taxon>
        <taxon>Pseudomonadota</taxon>
        <taxon>Alphaproteobacteria</taxon>
        <taxon>Sphingomonadales</taxon>
        <taxon>Sphingomonadaceae</taxon>
        <taxon>Novosphingobium</taxon>
    </lineage>
</organism>
<dbReference type="Proteomes" id="UP000015527">
    <property type="component" value="Unassembled WGS sequence"/>
</dbReference>
<dbReference type="GO" id="GO:0004803">
    <property type="term" value="F:transposase activity"/>
    <property type="evidence" value="ECO:0007669"/>
    <property type="project" value="InterPro"/>
</dbReference>
<dbReference type="Gene3D" id="1.10.10.10">
    <property type="entry name" value="Winged helix-like DNA-binding domain superfamily/Winged helix DNA-binding domain"/>
    <property type="match status" value="1"/>
</dbReference>
<dbReference type="EMBL" id="ATHL01000096">
    <property type="protein sequence ID" value="EQB12537.1"/>
    <property type="molecule type" value="Genomic_DNA"/>
</dbReference>
<dbReference type="InterPro" id="IPR002514">
    <property type="entry name" value="Transposase_8"/>
</dbReference>
<comment type="caution">
    <text evidence="4">The sequence shown here is derived from an EMBL/GenBank/DDBJ whole genome shotgun (WGS) entry which is preliminary data.</text>
</comment>
<dbReference type="SUPFAM" id="SSF48295">
    <property type="entry name" value="TrpR-like"/>
    <property type="match status" value="1"/>
</dbReference>
<dbReference type="AlphaFoldDB" id="T0HJ08"/>
<dbReference type="GO" id="GO:0043565">
    <property type="term" value="F:sequence-specific DNA binding"/>
    <property type="evidence" value="ECO:0007669"/>
    <property type="project" value="InterPro"/>
</dbReference>
<evidence type="ECO:0000313" key="4">
    <source>
        <dbReference type="EMBL" id="EQB13022.1"/>
    </source>
</evidence>
<dbReference type="GO" id="GO:0006313">
    <property type="term" value="P:DNA transposition"/>
    <property type="evidence" value="ECO:0007669"/>
    <property type="project" value="InterPro"/>
</dbReference>
<gene>
    <name evidence="4" type="ORF">L284_14820</name>
    <name evidence="3" type="ORF">L284_15520</name>
    <name evidence="2" type="ORF">L284_15550</name>
</gene>
<dbReference type="InterPro" id="IPR036388">
    <property type="entry name" value="WH-like_DNA-bd_sf"/>
</dbReference>
<dbReference type="NCBIfam" id="NF047595">
    <property type="entry name" value="IS66_ISRel24_TnpA"/>
    <property type="match status" value="1"/>
</dbReference>
<dbReference type="PATRIC" id="fig|1096930.3.peg.2951"/>
<comment type="similarity">
    <text evidence="1">Belongs to the transposase 8 family.</text>
</comment>
<dbReference type="InterPro" id="IPR010921">
    <property type="entry name" value="Trp_repressor/repl_initiator"/>
</dbReference>
<keyword evidence="5" id="KW-1185">Reference proteome</keyword>
<protein>
    <recommendedName>
        <fullName evidence="6">Transposase</fullName>
    </recommendedName>
</protein>
<dbReference type="PANTHER" id="PTHR37936:SF3">
    <property type="entry name" value="TRANSPOSASE INSC FOR INSERTION ELEMENT IS2A-RELATED"/>
    <property type="match status" value="1"/>
</dbReference>
<evidence type="ECO:0000313" key="3">
    <source>
        <dbReference type="EMBL" id="EQB12537.1"/>
    </source>
</evidence>
<dbReference type="PANTHER" id="PTHR37936">
    <property type="entry name" value="TRANSPOSASE INSC FOR INSERTION ELEMENT IS2A-RELATED"/>
    <property type="match status" value="1"/>
</dbReference>